<keyword evidence="2" id="KW-0418">Kinase</keyword>
<dbReference type="Pfam" id="PF03445">
    <property type="entry name" value="DUF294"/>
    <property type="match status" value="1"/>
</dbReference>
<dbReference type="PROSITE" id="PS50042">
    <property type="entry name" value="CNMP_BINDING_3"/>
    <property type="match status" value="1"/>
</dbReference>
<name>A0A848L2S9_9ACTN</name>
<organism evidence="2 3">
    <name type="scientific">Gordonia asplenii</name>
    <dbReference type="NCBI Taxonomy" id="2725283"/>
    <lineage>
        <taxon>Bacteria</taxon>
        <taxon>Bacillati</taxon>
        <taxon>Actinomycetota</taxon>
        <taxon>Actinomycetes</taxon>
        <taxon>Mycobacteriales</taxon>
        <taxon>Gordoniaceae</taxon>
        <taxon>Gordonia</taxon>
    </lineage>
</organism>
<gene>
    <name evidence="2" type="ORF">HH308_27845</name>
</gene>
<dbReference type="EMBL" id="JABBNB010000048">
    <property type="protein sequence ID" value="NMO05039.1"/>
    <property type="molecule type" value="Genomic_DNA"/>
</dbReference>
<keyword evidence="2" id="KW-0808">Transferase</keyword>
<feature type="domain" description="Cyclic nucleotide-binding" evidence="1">
    <location>
        <begin position="23"/>
        <end position="112"/>
    </location>
</feature>
<dbReference type="AlphaFoldDB" id="A0A848L2S9"/>
<dbReference type="InterPro" id="IPR000595">
    <property type="entry name" value="cNMP-bd_dom"/>
</dbReference>
<dbReference type="CDD" id="cd02205">
    <property type="entry name" value="CBS_pair_SF"/>
    <property type="match status" value="1"/>
</dbReference>
<dbReference type="InterPro" id="IPR018490">
    <property type="entry name" value="cNMP-bd_dom_sf"/>
</dbReference>
<comment type="caution">
    <text evidence="2">The sequence shown here is derived from an EMBL/GenBank/DDBJ whole genome shotgun (WGS) entry which is preliminary data.</text>
</comment>
<evidence type="ECO:0000313" key="3">
    <source>
        <dbReference type="Proteomes" id="UP000550729"/>
    </source>
</evidence>
<dbReference type="SUPFAM" id="SSF54631">
    <property type="entry name" value="CBS-domain pair"/>
    <property type="match status" value="1"/>
</dbReference>
<dbReference type="InterPro" id="IPR018821">
    <property type="entry name" value="DUF294_put_nucleoTrafse_sb-bd"/>
</dbReference>
<proteinExistence type="predicted"/>
<keyword evidence="3" id="KW-1185">Reference proteome</keyword>
<dbReference type="GO" id="GO:0008773">
    <property type="term" value="F:[protein-PII] uridylyltransferase activity"/>
    <property type="evidence" value="ECO:0007669"/>
    <property type="project" value="InterPro"/>
</dbReference>
<dbReference type="InterPro" id="IPR005105">
    <property type="entry name" value="GlnD_Uridyltrans_N"/>
</dbReference>
<reference evidence="2 3" key="1">
    <citation type="submission" date="2020-04" db="EMBL/GenBank/DDBJ databases">
        <title>Gordonia sp. nov. TBRC 11910.</title>
        <authorList>
            <person name="Suriyachadkun C."/>
        </authorList>
    </citation>
    <scope>NUCLEOTIDE SEQUENCE [LARGE SCALE GENOMIC DNA]</scope>
    <source>
        <strain evidence="2 3">TBRC 11910</strain>
    </source>
</reference>
<dbReference type="Proteomes" id="UP000550729">
    <property type="component" value="Unassembled WGS sequence"/>
</dbReference>
<dbReference type="InterPro" id="IPR046342">
    <property type="entry name" value="CBS_dom_sf"/>
</dbReference>
<dbReference type="Gene3D" id="3.10.580.10">
    <property type="entry name" value="CBS-domain"/>
    <property type="match status" value="1"/>
</dbReference>
<dbReference type="Gene3D" id="2.60.120.10">
    <property type="entry name" value="Jelly Rolls"/>
    <property type="match status" value="1"/>
</dbReference>
<sequence>MAKVGKTAPGISDLEARLSRHQPFDSVGRRDLAAIAEATVVETYDPGELILDAFAHHSTDVYVVLTGAVSLWHNLARLDEPPDDQIGPGGVFGYSAMLVERSIGPRAVAARASEVARIDGEAATAAFVSRSGARFLARTALDWSPSPAVVTAGAGLAQDVARAAPLVLDVSATAGQAARAIDADGRGFAAVRRADGRYGLVTDASLRHGIIVEGLPQTTSVVEVLDMSAPIATVDDSPAELLLAMLDRGARFAVVHDRDATLHSVVSLRDLSLTPVGVDVSLHERLRYAPDAESLAARSRRVPDLLGRLVEGGLSASKVIAVNSTIRDAAMRRAIELVFAGHPGLSTDMFTWLSLGSSGRREAVLSSDIDCAASFVEQTDPTTIDACRRAFAEVTAVLGRAGLISDGHGATASREAFSRTTEQWRAAAREWIAAPERNEGAIMISLLVDGRPIYGDRGLSAARTLIGDLRSHRGTLRLLLEDTLAHRAKPRPTRTLLHRRASGFDIKRQAILPLVNIARWAALNAGSAELATTDRLRAAAGSAMMPDSAARNLIDVFDTLQRLRLHYQLMQYADGVDPSDTLTMQLMSPIDRSVIGEAIREIAAAQRRMANVSSFVDSEEWIGSTTS</sequence>
<evidence type="ECO:0000259" key="1">
    <source>
        <dbReference type="PROSITE" id="PS50042"/>
    </source>
</evidence>
<dbReference type="CDD" id="cd00038">
    <property type="entry name" value="CAP_ED"/>
    <property type="match status" value="1"/>
</dbReference>
<protein>
    <submittedName>
        <fullName evidence="2">Histidine kinase</fullName>
    </submittedName>
</protein>
<dbReference type="SUPFAM" id="SSF51206">
    <property type="entry name" value="cAMP-binding domain-like"/>
    <property type="match status" value="1"/>
</dbReference>
<evidence type="ECO:0000313" key="2">
    <source>
        <dbReference type="EMBL" id="NMO05039.1"/>
    </source>
</evidence>
<dbReference type="InterPro" id="IPR014710">
    <property type="entry name" value="RmlC-like_jellyroll"/>
</dbReference>
<dbReference type="RefSeq" id="WP_170197542.1">
    <property type="nucleotide sequence ID" value="NZ_JABBNB010000048.1"/>
</dbReference>
<accession>A0A848L2S9</accession>
<dbReference type="Pfam" id="PF10335">
    <property type="entry name" value="DUF294_C"/>
    <property type="match status" value="1"/>
</dbReference>
<dbReference type="CDD" id="cd05401">
    <property type="entry name" value="NT_GlnE_GlnD_like"/>
    <property type="match status" value="1"/>
</dbReference>
<dbReference type="GO" id="GO:0016301">
    <property type="term" value="F:kinase activity"/>
    <property type="evidence" value="ECO:0007669"/>
    <property type="project" value="UniProtKB-KW"/>
</dbReference>